<dbReference type="InterPro" id="IPR043202">
    <property type="entry name" value="Band-7_stomatin-like"/>
</dbReference>
<dbReference type="AlphaFoldDB" id="A0A8D0FCA7"/>
<dbReference type="SMART" id="SM00244">
    <property type="entry name" value="PHB"/>
    <property type="match status" value="1"/>
</dbReference>
<dbReference type="PROSITE" id="PS01270">
    <property type="entry name" value="BAND_7"/>
    <property type="match status" value="1"/>
</dbReference>
<dbReference type="GO" id="GO:0005886">
    <property type="term" value="C:plasma membrane"/>
    <property type="evidence" value="ECO:0007669"/>
    <property type="project" value="InterPro"/>
</dbReference>
<protein>
    <submittedName>
        <fullName evidence="5">Stomatin like 3</fullName>
    </submittedName>
</protein>
<comment type="similarity">
    <text evidence="2">Belongs to the band 7/mec-2 family.</text>
</comment>
<reference evidence="5" key="2">
    <citation type="submission" date="2025-09" db="UniProtKB">
        <authorList>
            <consortium name="Ensembl"/>
        </authorList>
    </citation>
    <scope>IDENTIFICATION</scope>
</reference>
<dbReference type="InterPro" id="IPR018080">
    <property type="entry name" value="Band_7/stomatin-like_CS"/>
</dbReference>
<dbReference type="Gene3D" id="6.10.250.2090">
    <property type="match status" value="1"/>
</dbReference>
<name>A0A8D0FCA7_STROC</name>
<dbReference type="SUPFAM" id="SSF117892">
    <property type="entry name" value="Band 7/SPFH domain"/>
    <property type="match status" value="1"/>
</dbReference>
<comment type="subcellular location">
    <subcellularLocation>
        <location evidence="1">Membrane</location>
    </subcellularLocation>
</comment>
<evidence type="ECO:0000313" key="5">
    <source>
        <dbReference type="Ensembl" id="ENSSOCP00000013339.1"/>
    </source>
</evidence>
<keyword evidence="6" id="KW-1185">Reference proteome</keyword>
<evidence type="ECO:0000256" key="1">
    <source>
        <dbReference type="ARBA" id="ARBA00004370"/>
    </source>
</evidence>
<dbReference type="PANTHER" id="PTHR10264:SF49">
    <property type="entry name" value="STOMATIN-LIKE PROTEIN 3"/>
    <property type="match status" value="1"/>
</dbReference>
<dbReference type="PRINTS" id="PR00721">
    <property type="entry name" value="STOMATIN"/>
</dbReference>
<sequence length="298" mass="32755">MRWSSLLQFLYLQAVFLKRRKSHSPVTAQHRRLMTLIPGTALLLSRLDNRRLSSYGLIPRPEDISICLLCTGYMVLDLAFRSISSNYFYFSGLILVLPCTDMFVKVDLRTVTCNIPPQEILTKDAVTTQVDGVVYYRIHSAVSAIANITDVHSATFLLAQTTLRNVLGTQSLAQLLAGREEIAHSIQAILDSATEQWGIKVARVEIKDVRIPVAMQRAMAAKAEAAREAKAKVVAADGEMNASKALKQASMVLAESPAGLQLRYLQTLTTLAAENNSTIVFPLPINILESLGQKNKGG</sequence>
<proteinExistence type="inferred from homology"/>
<accession>A0A8D0FCA7</accession>
<dbReference type="InterPro" id="IPR001107">
    <property type="entry name" value="Band_7"/>
</dbReference>
<dbReference type="Ensembl" id="ENSSOCT00000013704.1">
    <property type="protein sequence ID" value="ENSSOCP00000013339.1"/>
    <property type="gene ID" value="ENSSOCG00000010106.1"/>
</dbReference>
<keyword evidence="3" id="KW-0472">Membrane</keyword>
<reference evidence="5" key="1">
    <citation type="submission" date="2025-08" db="UniProtKB">
        <authorList>
            <consortium name="Ensembl"/>
        </authorList>
    </citation>
    <scope>IDENTIFICATION</scope>
</reference>
<dbReference type="PANTHER" id="PTHR10264">
    <property type="entry name" value="BAND 7 PROTEIN-RELATED"/>
    <property type="match status" value="1"/>
</dbReference>
<organism evidence="5 6">
    <name type="scientific">Strix occidentalis caurina</name>
    <name type="common">northern spotted owl</name>
    <dbReference type="NCBI Taxonomy" id="311401"/>
    <lineage>
        <taxon>Eukaryota</taxon>
        <taxon>Metazoa</taxon>
        <taxon>Chordata</taxon>
        <taxon>Craniata</taxon>
        <taxon>Vertebrata</taxon>
        <taxon>Euteleostomi</taxon>
        <taxon>Archelosauria</taxon>
        <taxon>Archosauria</taxon>
        <taxon>Dinosauria</taxon>
        <taxon>Saurischia</taxon>
        <taxon>Theropoda</taxon>
        <taxon>Coelurosauria</taxon>
        <taxon>Aves</taxon>
        <taxon>Neognathae</taxon>
        <taxon>Neoaves</taxon>
        <taxon>Telluraves</taxon>
        <taxon>Strigiformes</taxon>
        <taxon>Strigidae</taxon>
        <taxon>Strix</taxon>
    </lineage>
</organism>
<evidence type="ECO:0000256" key="3">
    <source>
        <dbReference type="ARBA" id="ARBA00023136"/>
    </source>
</evidence>
<dbReference type="FunFam" id="3.30.479.30:FF:000002">
    <property type="entry name" value="band 7 protein AGAP004871"/>
    <property type="match status" value="1"/>
</dbReference>
<dbReference type="Proteomes" id="UP000694551">
    <property type="component" value="Unplaced"/>
</dbReference>
<dbReference type="InterPro" id="IPR001972">
    <property type="entry name" value="Stomatin_HflK_fam"/>
</dbReference>
<feature type="domain" description="Band 7" evidence="4">
    <location>
        <begin position="64"/>
        <end position="223"/>
    </location>
</feature>
<dbReference type="Gene3D" id="3.30.479.30">
    <property type="entry name" value="Band 7 domain"/>
    <property type="match status" value="1"/>
</dbReference>
<evidence type="ECO:0000256" key="2">
    <source>
        <dbReference type="ARBA" id="ARBA00008164"/>
    </source>
</evidence>
<evidence type="ECO:0000259" key="4">
    <source>
        <dbReference type="SMART" id="SM00244"/>
    </source>
</evidence>
<evidence type="ECO:0000313" key="6">
    <source>
        <dbReference type="Proteomes" id="UP000694551"/>
    </source>
</evidence>
<dbReference type="Pfam" id="PF01145">
    <property type="entry name" value="Band_7"/>
    <property type="match status" value="1"/>
</dbReference>
<dbReference type="InterPro" id="IPR036013">
    <property type="entry name" value="Band_7/SPFH_dom_sf"/>
</dbReference>